<keyword evidence="3" id="KW-1185">Reference proteome</keyword>
<dbReference type="EMBL" id="WTVN01000023">
    <property type="protein sequence ID" value="NMG44974.1"/>
    <property type="molecule type" value="Genomic_DNA"/>
</dbReference>
<evidence type="ECO:0000313" key="2">
    <source>
        <dbReference type="EMBL" id="NMG44974.1"/>
    </source>
</evidence>
<dbReference type="RefSeq" id="WP_169256825.1">
    <property type="nucleotide sequence ID" value="NZ_WTVN01000023.1"/>
</dbReference>
<gene>
    <name evidence="2" type="ORF">GPA22_14700</name>
</gene>
<sequence length="303" mass="32355">MPTSAIAPTPRDLIALRAQAAALRISMNAGRDTSAGAHRGPGLGAGLDFAEVRPYQGGDDLRSMDWRHTARRGRPFTKLFHAERERPVRVFVDLGSTMRFGTRHAFKSVIAARTAALLAWATIDAGDRIGGTVHDGHTHREQPPCGRERGALGLIHQLVAAAAEPTPTSAPAPFTAALRAFAHSVRPGTRAIVLSDFHHLDAAGERALATLRGASGITLVHVFDALEASPPPPGIYRITAPDGERTLDLRDPAVRDAYGAPFRQRSAQLAALAQRLGATRLPLATHDDPRRILASLLRPEAAA</sequence>
<accession>A0ABX1PZW8</accession>
<name>A0ABX1PZW8_9RHOO</name>
<organism evidence="2 3">
    <name type="scientific">Aromatoleum toluvorans</name>
    <dbReference type="NCBI Taxonomy" id="92002"/>
    <lineage>
        <taxon>Bacteria</taxon>
        <taxon>Pseudomonadati</taxon>
        <taxon>Pseudomonadota</taxon>
        <taxon>Betaproteobacteria</taxon>
        <taxon>Rhodocyclales</taxon>
        <taxon>Rhodocyclaceae</taxon>
        <taxon>Aromatoleum</taxon>
    </lineage>
</organism>
<dbReference type="Proteomes" id="UP000623795">
    <property type="component" value="Unassembled WGS sequence"/>
</dbReference>
<feature type="domain" description="DUF58" evidence="1">
    <location>
        <begin position="51"/>
        <end position="265"/>
    </location>
</feature>
<dbReference type="InterPro" id="IPR002881">
    <property type="entry name" value="DUF58"/>
</dbReference>
<dbReference type="PANTHER" id="PTHR33608:SF12">
    <property type="entry name" value="DUF58 DOMAIN-CONTAINING PROTEIN"/>
    <property type="match status" value="1"/>
</dbReference>
<evidence type="ECO:0000259" key="1">
    <source>
        <dbReference type="Pfam" id="PF01882"/>
    </source>
</evidence>
<dbReference type="PANTHER" id="PTHR33608">
    <property type="entry name" value="BLL2464 PROTEIN"/>
    <property type="match status" value="1"/>
</dbReference>
<protein>
    <submittedName>
        <fullName evidence="2">DUF58 domain-containing protein</fullName>
    </submittedName>
</protein>
<dbReference type="Pfam" id="PF01882">
    <property type="entry name" value="DUF58"/>
    <property type="match status" value="1"/>
</dbReference>
<evidence type="ECO:0000313" key="3">
    <source>
        <dbReference type="Proteomes" id="UP000623795"/>
    </source>
</evidence>
<comment type="caution">
    <text evidence="2">The sequence shown here is derived from an EMBL/GenBank/DDBJ whole genome shotgun (WGS) entry which is preliminary data.</text>
</comment>
<reference evidence="2 3" key="1">
    <citation type="submission" date="2019-12" db="EMBL/GenBank/DDBJ databases">
        <title>Comparative genomics gives insights into the taxonomy of the Azoarcus-Aromatoleum group and reveals separate origins of nif in the plant-associated Azoarcus and non-plant-associated Aromatoleum sub-groups.</title>
        <authorList>
            <person name="Lafos M."/>
            <person name="Maluk M."/>
            <person name="Batista M."/>
            <person name="Junghare M."/>
            <person name="Carmona M."/>
            <person name="Faoro H."/>
            <person name="Cruz L.M."/>
            <person name="Battistoni F."/>
            <person name="De Souza E."/>
            <person name="Pedrosa F."/>
            <person name="Chen W.-M."/>
            <person name="Poole P.S."/>
            <person name="Dixon R.A."/>
            <person name="James E.K."/>
        </authorList>
    </citation>
    <scope>NUCLEOTIDE SEQUENCE [LARGE SCALE GENOMIC DNA]</scope>
    <source>
        <strain evidence="2 3">Td21</strain>
    </source>
</reference>
<proteinExistence type="predicted"/>